<evidence type="ECO:0000313" key="2">
    <source>
        <dbReference type="Proteomes" id="UP001163835"/>
    </source>
</evidence>
<dbReference type="EMBL" id="MU796911">
    <property type="protein sequence ID" value="KAJ3803724.1"/>
    <property type="molecule type" value="Genomic_DNA"/>
</dbReference>
<keyword evidence="2" id="KW-1185">Reference proteome</keyword>
<dbReference type="Proteomes" id="UP001163835">
    <property type="component" value="Unassembled WGS sequence"/>
</dbReference>
<comment type="caution">
    <text evidence="1">The sequence shown here is derived from an EMBL/GenBank/DDBJ whole genome shotgun (WGS) entry which is preliminary data.</text>
</comment>
<reference evidence="1" key="1">
    <citation type="submission" date="2022-09" db="EMBL/GenBank/DDBJ databases">
        <title>A Global Phylogenomic Analysis of the Shiitake Genus Lentinula.</title>
        <authorList>
            <consortium name="DOE Joint Genome Institute"/>
            <person name="Sierra-Patev S."/>
            <person name="Min B."/>
            <person name="Naranjo-Ortiz M."/>
            <person name="Looney B."/>
            <person name="Konkel Z."/>
            <person name="Slot J.C."/>
            <person name="Sakamoto Y."/>
            <person name="Steenwyk J.L."/>
            <person name="Rokas A."/>
            <person name="Carro J."/>
            <person name="Camarero S."/>
            <person name="Ferreira P."/>
            <person name="Molpeceres G."/>
            <person name="Ruiz-Duenas F.J."/>
            <person name="Serrano A."/>
            <person name="Henrissat B."/>
            <person name="Drula E."/>
            <person name="Hughes K.W."/>
            <person name="Mata J.L."/>
            <person name="Ishikawa N.K."/>
            <person name="Vargas-Isla R."/>
            <person name="Ushijima S."/>
            <person name="Smith C.A."/>
            <person name="Ahrendt S."/>
            <person name="Andreopoulos W."/>
            <person name="He G."/>
            <person name="Labutti K."/>
            <person name="Lipzen A."/>
            <person name="Ng V."/>
            <person name="Riley R."/>
            <person name="Sandor L."/>
            <person name="Barry K."/>
            <person name="Martinez A.T."/>
            <person name="Xiao Y."/>
            <person name="Gibbons J.G."/>
            <person name="Terashima K."/>
            <person name="Grigoriev I.V."/>
            <person name="Hibbett D.S."/>
        </authorList>
    </citation>
    <scope>NUCLEOTIDE SEQUENCE</scope>
    <source>
        <strain evidence="1">TMI1499</strain>
    </source>
</reference>
<name>A0ACC1TG47_9AGAR</name>
<accession>A0ACC1TG47</accession>
<gene>
    <name evidence="1" type="ORF">F5876DRAFT_16724</name>
</gene>
<feature type="non-terminal residue" evidence="1">
    <location>
        <position position="52"/>
    </location>
</feature>
<proteinExistence type="predicted"/>
<protein>
    <submittedName>
        <fullName evidence="1">Uncharacterized protein</fullName>
    </submittedName>
</protein>
<feature type="non-terminal residue" evidence="1">
    <location>
        <position position="1"/>
    </location>
</feature>
<sequence length="52" mass="6315">FPGRECRIPQPTIVDGYEEFDIDRILDSRRRGRGWQFLVRWVDQAPSEDHWL</sequence>
<organism evidence="1 2">
    <name type="scientific">Lentinula aff. lateritia</name>
    <dbReference type="NCBI Taxonomy" id="2804960"/>
    <lineage>
        <taxon>Eukaryota</taxon>
        <taxon>Fungi</taxon>
        <taxon>Dikarya</taxon>
        <taxon>Basidiomycota</taxon>
        <taxon>Agaricomycotina</taxon>
        <taxon>Agaricomycetes</taxon>
        <taxon>Agaricomycetidae</taxon>
        <taxon>Agaricales</taxon>
        <taxon>Marasmiineae</taxon>
        <taxon>Omphalotaceae</taxon>
        <taxon>Lentinula</taxon>
    </lineage>
</organism>
<evidence type="ECO:0000313" key="1">
    <source>
        <dbReference type="EMBL" id="KAJ3803724.1"/>
    </source>
</evidence>